<name>A0A835K7V0_9ROSI</name>
<dbReference type="Proteomes" id="UP000657918">
    <property type="component" value="Unassembled WGS sequence"/>
</dbReference>
<evidence type="ECO:0000313" key="1">
    <source>
        <dbReference type="EMBL" id="KAF9682450.1"/>
    </source>
</evidence>
<sequence>MISPISLLPVINWIPLLISGDIRNSFISIRLRRSKEFIISFNWYVSSTPYDFGFKGSNLGRK</sequence>
<gene>
    <name evidence="1" type="ORF">SADUNF_Sadunf05G0110100</name>
</gene>
<proteinExistence type="predicted"/>
<reference evidence="1 2" key="1">
    <citation type="submission" date="2020-10" db="EMBL/GenBank/DDBJ databases">
        <title>Plant Genome Project.</title>
        <authorList>
            <person name="Zhang R.-G."/>
        </authorList>
    </citation>
    <scope>NUCLEOTIDE SEQUENCE [LARGE SCALE GENOMIC DNA]</scope>
    <source>
        <strain evidence="1">FAFU-HL-1</strain>
        <tissue evidence="1">Leaf</tissue>
    </source>
</reference>
<dbReference type="EMBL" id="JADGMS010000005">
    <property type="protein sequence ID" value="KAF9682450.1"/>
    <property type="molecule type" value="Genomic_DNA"/>
</dbReference>
<dbReference type="AlphaFoldDB" id="A0A835K7V0"/>
<evidence type="ECO:0000313" key="2">
    <source>
        <dbReference type="Proteomes" id="UP000657918"/>
    </source>
</evidence>
<organism evidence="1 2">
    <name type="scientific">Salix dunnii</name>
    <dbReference type="NCBI Taxonomy" id="1413687"/>
    <lineage>
        <taxon>Eukaryota</taxon>
        <taxon>Viridiplantae</taxon>
        <taxon>Streptophyta</taxon>
        <taxon>Embryophyta</taxon>
        <taxon>Tracheophyta</taxon>
        <taxon>Spermatophyta</taxon>
        <taxon>Magnoliopsida</taxon>
        <taxon>eudicotyledons</taxon>
        <taxon>Gunneridae</taxon>
        <taxon>Pentapetalae</taxon>
        <taxon>rosids</taxon>
        <taxon>fabids</taxon>
        <taxon>Malpighiales</taxon>
        <taxon>Salicaceae</taxon>
        <taxon>Saliceae</taxon>
        <taxon>Salix</taxon>
    </lineage>
</organism>
<comment type="caution">
    <text evidence="1">The sequence shown here is derived from an EMBL/GenBank/DDBJ whole genome shotgun (WGS) entry which is preliminary data.</text>
</comment>
<accession>A0A835K7V0</accession>
<protein>
    <submittedName>
        <fullName evidence="1">Uncharacterized protein</fullName>
    </submittedName>
</protein>
<keyword evidence="2" id="KW-1185">Reference proteome</keyword>